<evidence type="ECO:0000313" key="3">
    <source>
        <dbReference type="Proteomes" id="UP001516588"/>
    </source>
</evidence>
<dbReference type="Pfam" id="PF00485">
    <property type="entry name" value="PRK"/>
    <property type="match status" value="1"/>
</dbReference>
<sequence>MKIWLKKDIYGDFDAVDVPENTTAEHIFFRYRDQLPYTPMAAKINNIDRPLAWKVREGDRVELLDMRNRHANLIYIHSLVLVFLKAIWDISGNKASTEIKNSLNQGLYAEIKGEGALTEEYVNEISQRMKEIVELDMPIKSVSLNADMTLEFFNRHGMEDRKEKLLNTAKTKKVTMCEIDGYIDFFYDLMVPSSGYLELFEIRKYRRGILLRFPGHQNPSVMPEYKDQKYLYRAFAETEIWQERLGIEYVGDLNEKIAKGTMKEVIQLSEALHAKKIVEITKEIIESGKRIILIAGPSSSGKTTFAKRLCIQLKVEGKNPVYLGTDDYFVDREETPLDENGQPDYENLNALDVKLFNDDMNLLLKGKEADIPIFDFIEGKKMFGKRRTIAGAGEPIIIEGIHALNDSLTSDIDEEEKYRIYISPLTGLNIDSHNYIPTTDNRMLRRMVRDSIRRGKNASITIDEWPRVMKGEEKNIFPYGANADAFFNSVHIYEMAILKKYAKPLLERVDKEDPGYCEARRLLRFLEFFDEFDDDELVANDSILREFIGGSIFDR</sequence>
<dbReference type="Gene3D" id="3.40.50.300">
    <property type="entry name" value="P-loop containing nucleotide triphosphate hydrolases"/>
    <property type="match status" value="1"/>
</dbReference>
<dbReference type="Proteomes" id="UP001516588">
    <property type="component" value="Unassembled WGS sequence"/>
</dbReference>
<dbReference type="InterPro" id="IPR006083">
    <property type="entry name" value="PRK/URK"/>
</dbReference>
<feature type="domain" description="AAA+ ATPase" evidence="1">
    <location>
        <begin position="288"/>
        <end position="458"/>
    </location>
</feature>
<dbReference type="InterPro" id="IPR027417">
    <property type="entry name" value="P-loop_NTPase"/>
</dbReference>
<name>A0ABR9QYY3_9FIRM</name>
<dbReference type="PANTHER" id="PTHR10285">
    <property type="entry name" value="URIDINE KINASE"/>
    <property type="match status" value="1"/>
</dbReference>
<comment type="caution">
    <text evidence="2">The sequence shown here is derived from an EMBL/GenBank/DDBJ whole genome shotgun (WGS) entry which is preliminary data.</text>
</comment>
<dbReference type="SUPFAM" id="SSF52540">
    <property type="entry name" value="P-loop containing nucleoside triphosphate hydrolases"/>
    <property type="match status" value="1"/>
</dbReference>
<organism evidence="2 3">
    <name type="scientific">Gallibacter intestinalis</name>
    <dbReference type="NCBI Taxonomy" id="2779356"/>
    <lineage>
        <taxon>Bacteria</taxon>
        <taxon>Bacillati</taxon>
        <taxon>Bacillota</taxon>
        <taxon>Clostridia</taxon>
        <taxon>Eubacteriales</taxon>
        <taxon>Eubacteriaceae</taxon>
        <taxon>Gallibacter</taxon>
    </lineage>
</organism>
<dbReference type="EMBL" id="JADCKA010000014">
    <property type="protein sequence ID" value="MBE5036083.1"/>
    <property type="molecule type" value="Genomic_DNA"/>
</dbReference>
<dbReference type="SUPFAM" id="SSF55186">
    <property type="entry name" value="ThrRS/AlaRS common domain"/>
    <property type="match status" value="1"/>
</dbReference>
<dbReference type="InterPro" id="IPR018163">
    <property type="entry name" value="Thr/Ala-tRNA-synth_IIc_edit"/>
</dbReference>
<proteinExistence type="predicted"/>
<gene>
    <name evidence="2" type="ORF">INF20_07340</name>
</gene>
<dbReference type="SMART" id="SM00382">
    <property type="entry name" value="AAA"/>
    <property type="match status" value="1"/>
</dbReference>
<dbReference type="RefSeq" id="WP_226385729.1">
    <property type="nucleotide sequence ID" value="NZ_JADCKA010000014.1"/>
</dbReference>
<reference evidence="2 3" key="1">
    <citation type="submission" date="2020-10" db="EMBL/GenBank/DDBJ databases">
        <title>ChiBAC.</title>
        <authorList>
            <person name="Zenner C."/>
            <person name="Hitch T.C.A."/>
            <person name="Clavel T."/>
        </authorList>
    </citation>
    <scope>NUCLEOTIDE SEQUENCE [LARGE SCALE GENOMIC DNA]</scope>
    <source>
        <strain evidence="2 3">DSM 108706</strain>
    </source>
</reference>
<dbReference type="GO" id="GO:0016301">
    <property type="term" value="F:kinase activity"/>
    <property type="evidence" value="ECO:0007669"/>
    <property type="project" value="UniProtKB-KW"/>
</dbReference>
<keyword evidence="2" id="KW-0418">Kinase</keyword>
<keyword evidence="2" id="KW-0808">Transferase</keyword>
<protein>
    <submittedName>
        <fullName evidence="2">Nucleoside kinase</fullName>
    </submittedName>
</protein>
<evidence type="ECO:0000259" key="1">
    <source>
        <dbReference type="SMART" id="SM00382"/>
    </source>
</evidence>
<accession>A0ABR9QYY3</accession>
<dbReference type="Gene3D" id="3.30.980.10">
    <property type="entry name" value="Threonyl-trna Synthetase, Chain A, domain 2"/>
    <property type="match status" value="1"/>
</dbReference>
<keyword evidence="3" id="KW-1185">Reference proteome</keyword>
<dbReference type="CDD" id="cd02028">
    <property type="entry name" value="UMPK_like"/>
    <property type="match status" value="1"/>
</dbReference>
<evidence type="ECO:0000313" key="2">
    <source>
        <dbReference type="EMBL" id="MBE5036083.1"/>
    </source>
</evidence>
<dbReference type="InterPro" id="IPR003593">
    <property type="entry name" value="AAA+_ATPase"/>
</dbReference>